<dbReference type="GO" id="GO:0006979">
    <property type="term" value="P:response to oxidative stress"/>
    <property type="evidence" value="ECO:0007669"/>
    <property type="project" value="TreeGrafter"/>
</dbReference>
<comment type="subcellular location">
    <subcellularLocation>
        <location evidence="1">Mitochondrion</location>
    </subcellularLocation>
</comment>
<evidence type="ECO:0000256" key="2">
    <source>
        <dbReference type="ARBA" id="ARBA00009540"/>
    </source>
</evidence>
<dbReference type="PANTHER" id="PTHR23354">
    <property type="entry name" value="NUCLEOLAR PROTEIN 7/ESTROGEN RECEPTOR COACTIVATOR-RELATED"/>
    <property type="match status" value="1"/>
</dbReference>
<dbReference type="OrthoDB" id="10065050at2759"/>
<evidence type="ECO:0000256" key="1">
    <source>
        <dbReference type="ARBA" id="ARBA00004173"/>
    </source>
</evidence>
<dbReference type="eggNOG" id="KOG2801">
    <property type="taxonomic scope" value="Eukaryota"/>
</dbReference>
<dbReference type="PANTHER" id="PTHR23354:SF62">
    <property type="entry name" value="MUSTARD, ISOFORM V"/>
    <property type="match status" value="1"/>
</dbReference>
<evidence type="ECO:0000259" key="5">
    <source>
        <dbReference type="PROSITE" id="PS51886"/>
    </source>
</evidence>
<dbReference type="Pfam" id="PF07534">
    <property type="entry name" value="TLD"/>
    <property type="match status" value="1"/>
</dbReference>
<feature type="domain" description="TLDc" evidence="5">
    <location>
        <begin position="21"/>
        <end position="114"/>
    </location>
</feature>
<dbReference type="GO" id="GO:0005634">
    <property type="term" value="C:nucleus"/>
    <property type="evidence" value="ECO:0007669"/>
    <property type="project" value="TreeGrafter"/>
</dbReference>
<dbReference type="AlphaFoldDB" id="A0A1X7SEG0"/>
<accession>A0A1X7SEG0</accession>
<dbReference type="InParanoid" id="A0A1X7SEG0"/>
<sequence>MDNGGRKEKRKFSLGGSFSSDIIDETMVDTLVDWFPDWAFGDTLECLFQASKNGYNLRTLFHKCEEDEPLVLIVKTLKESVFGAFIATSLTERSKNSFFGSGETFLFTLKPHPK</sequence>
<dbReference type="EnsemblMetazoa" id="Aqu2.1.00448_001">
    <property type="protein sequence ID" value="Aqu2.1.00448_001"/>
    <property type="gene ID" value="Aqu2.1.00448"/>
</dbReference>
<dbReference type="PROSITE" id="PS51886">
    <property type="entry name" value="TLDC"/>
    <property type="match status" value="1"/>
</dbReference>
<evidence type="ECO:0000256" key="3">
    <source>
        <dbReference type="ARBA" id="ARBA00023128"/>
    </source>
</evidence>
<dbReference type="STRING" id="400682.A0A1X7SEG0"/>
<proteinExistence type="inferred from homology"/>
<keyword evidence="3" id="KW-0496">Mitochondrion</keyword>
<dbReference type="GO" id="GO:0005739">
    <property type="term" value="C:mitochondrion"/>
    <property type="evidence" value="ECO:0007669"/>
    <property type="project" value="UniProtKB-SubCell"/>
</dbReference>
<dbReference type="InterPro" id="IPR006571">
    <property type="entry name" value="TLDc_dom"/>
</dbReference>
<protein>
    <recommendedName>
        <fullName evidence="4">Oxidation resistance protein 1</fullName>
    </recommendedName>
</protein>
<evidence type="ECO:0000256" key="4">
    <source>
        <dbReference type="ARBA" id="ARBA00040604"/>
    </source>
</evidence>
<comment type="similarity">
    <text evidence="2">Belongs to the OXR1 family.</text>
</comment>
<reference evidence="6" key="1">
    <citation type="submission" date="2017-05" db="UniProtKB">
        <authorList>
            <consortium name="EnsemblMetazoa"/>
        </authorList>
    </citation>
    <scope>IDENTIFICATION</scope>
</reference>
<name>A0A1X7SEG0_AMPQE</name>
<organism evidence="6">
    <name type="scientific">Amphimedon queenslandica</name>
    <name type="common">Sponge</name>
    <dbReference type="NCBI Taxonomy" id="400682"/>
    <lineage>
        <taxon>Eukaryota</taxon>
        <taxon>Metazoa</taxon>
        <taxon>Porifera</taxon>
        <taxon>Demospongiae</taxon>
        <taxon>Heteroscleromorpha</taxon>
        <taxon>Haplosclerida</taxon>
        <taxon>Niphatidae</taxon>
        <taxon>Amphimedon</taxon>
    </lineage>
</organism>
<evidence type="ECO:0000313" key="6">
    <source>
        <dbReference type="EnsemblMetazoa" id="Aqu2.1.00448_001"/>
    </source>
</evidence>